<evidence type="ECO:0000256" key="1">
    <source>
        <dbReference type="ARBA" id="ARBA00022679"/>
    </source>
</evidence>
<dbReference type="STRING" id="1891926.Fuma_01201"/>
<dbReference type="Pfam" id="PF07992">
    <property type="entry name" value="Pyr_redox_2"/>
    <property type="match status" value="1"/>
</dbReference>
<dbReference type="SUPFAM" id="SSF56042">
    <property type="entry name" value="PurM C-terminal domain-like"/>
    <property type="match status" value="1"/>
</dbReference>
<dbReference type="Pfam" id="PF02769">
    <property type="entry name" value="AIRS_C"/>
    <property type="match status" value="1"/>
</dbReference>
<dbReference type="Pfam" id="PF00586">
    <property type="entry name" value="AIRS"/>
    <property type="match status" value="1"/>
</dbReference>
<dbReference type="GO" id="GO:0016260">
    <property type="term" value="P:selenocysteine biosynthetic process"/>
    <property type="evidence" value="ECO:0007669"/>
    <property type="project" value="TreeGrafter"/>
</dbReference>
<keyword evidence="5" id="KW-0711">Selenium</keyword>
<organism evidence="9 10">
    <name type="scientific">Fuerstiella marisgermanici</name>
    <dbReference type="NCBI Taxonomy" id="1891926"/>
    <lineage>
        <taxon>Bacteria</taxon>
        <taxon>Pseudomonadati</taxon>
        <taxon>Planctomycetota</taxon>
        <taxon>Planctomycetia</taxon>
        <taxon>Planctomycetales</taxon>
        <taxon>Planctomycetaceae</taxon>
        <taxon>Fuerstiella</taxon>
    </lineage>
</organism>
<keyword evidence="4" id="KW-0067">ATP-binding</keyword>
<dbReference type="GO" id="GO:0005524">
    <property type="term" value="F:ATP binding"/>
    <property type="evidence" value="ECO:0007669"/>
    <property type="project" value="UniProtKB-KW"/>
</dbReference>
<dbReference type="SUPFAM" id="SSF55326">
    <property type="entry name" value="PurM N-terminal domain-like"/>
    <property type="match status" value="1"/>
</dbReference>
<dbReference type="Gene3D" id="3.50.50.100">
    <property type="match status" value="1"/>
</dbReference>
<evidence type="ECO:0000259" key="8">
    <source>
        <dbReference type="Pfam" id="PF07992"/>
    </source>
</evidence>
<evidence type="ECO:0000256" key="3">
    <source>
        <dbReference type="ARBA" id="ARBA00022777"/>
    </source>
</evidence>
<keyword evidence="1 9" id="KW-0808">Transferase</keyword>
<evidence type="ECO:0000313" key="9">
    <source>
        <dbReference type="EMBL" id="APZ91612.1"/>
    </source>
</evidence>
<evidence type="ECO:0000256" key="5">
    <source>
        <dbReference type="ARBA" id="ARBA00023266"/>
    </source>
</evidence>
<accession>A0A1P8WC50</accession>
<dbReference type="NCBIfam" id="TIGR00476">
    <property type="entry name" value="selD"/>
    <property type="match status" value="1"/>
</dbReference>
<gene>
    <name evidence="9" type="primary">selD</name>
    <name evidence="9" type="ORF">Fuma_01201</name>
</gene>
<evidence type="ECO:0000256" key="2">
    <source>
        <dbReference type="ARBA" id="ARBA00022741"/>
    </source>
</evidence>
<dbReference type="Proteomes" id="UP000187735">
    <property type="component" value="Chromosome"/>
</dbReference>
<dbReference type="PANTHER" id="PTHR10256:SF0">
    <property type="entry name" value="INACTIVE SELENIDE, WATER DIKINASE-LIKE PROTEIN-RELATED"/>
    <property type="match status" value="1"/>
</dbReference>
<dbReference type="Gene3D" id="3.90.650.10">
    <property type="entry name" value="PurM-like C-terminal domain"/>
    <property type="match status" value="1"/>
</dbReference>
<dbReference type="EMBL" id="CP017641">
    <property type="protein sequence ID" value="APZ91612.1"/>
    <property type="molecule type" value="Genomic_DNA"/>
</dbReference>
<feature type="domain" description="PurM-like C-terminal" evidence="7">
    <location>
        <begin position="550"/>
        <end position="725"/>
    </location>
</feature>
<dbReference type="KEGG" id="fmr:Fuma_01201"/>
<keyword evidence="2" id="KW-0547">Nucleotide-binding</keyword>
<dbReference type="PANTHER" id="PTHR10256">
    <property type="entry name" value="SELENIDE, WATER DIKINASE"/>
    <property type="match status" value="1"/>
</dbReference>
<evidence type="ECO:0000259" key="7">
    <source>
        <dbReference type="Pfam" id="PF02769"/>
    </source>
</evidence>
<evidence type="ECO:0000259" key="6">
    <source>
        <dbReference type="Pfam" id="PF00586"/>
    </source>
</evidence>
<dbReference type="GO" id="GO:0005737">
    <property type="term" value="C:cytoplasm"/>
    <property type="evidence" value="ECO:0007669"/>
    <property type="project" value="TreeGrafter"/>
</dbReference>
<evidence type="ECO:0000313" key="10">
    <source>
        <dbReference type="Proteomes" id="UP000187735"/>
    </source>
</evidence>
<reference evidence="9 10" key="1">
    <citation type="journal article" date="2016" name="Front. Microbiol.">
        <title>Fuerstia marisgermanicae gen. nov., sp. nov., an Unusual Member of the Phylum Planctomycetes from the German Wadden Sea.</title>
        <authorList>
            <person name="Kohn T."/>
            <person name="Heuer A."/>
            <person name="Jogler M."/>
            <person name="Vollmers J."/>
            <person name="Boedeker C."/>
            <person name="Bunk B."/>
            <person name="Rast P."/>
            <person name="Borchert D."/>
            <person name="Glockner I."/>
            <person name="Freese H.M."/>
            <person name="Klenk H.P."/>
            <person name="Overmann J."/>
            <person name="Kaster A.K."/>
            <person name="Rohde M."/>
            <person name="Wiegand S."/>
            <person name="Jogler C."/>
        </authorList>
    </citation>
    <scope>NUCLEOTIDE SEQUENCE [LARGE SCALE GENOMIC DNA]</scope>
    <source>
        <strain evidence="9 10">NH11</strain>
    </source>
</reference>
<name>A0A1P8WC50_9PLAN</name>
<dbReference type="GO" id="GO:0004756">
    <property type="term" value="F:selenide, water dikinase activity"/>
    <property type="evidence" value="ECO:0007669"/>
    <property type="project" value="UniProtKB-EC"/>
</dbReference>
<dbReference type="GO" id="GO:0016491">
    <property type="term" value="F:oxidoreductase activity"/>
    <property type="evidence" value="ECO:0007669"/>
    <property type="project" value="InterPro"/>
</dbReference>
<dbReference type="EC" id="2.7.9.3" evidence="9"/>
<dbReference type="InterPro" id="IPR010918">
    <property type="entry name" value="PurM-like_C_dom"/>
</dbReference>
<dbReference type="InterPro" id="IPR036188">
    <property type="entry name" value="FAD/NAD-bd_sf"/>
</dbReference>
<keyword evidence="3 9" id="KW-0418">Kinase</keyword>
<dbReference type="InterPro" id="IPR016188">
    <property type="entry name" value="PurM-like_N"/>
</dbReference>
<sequence length="731" mass="77048">MNPIADVDLTCISDRSVATYSGMLPAALAGQIPTRDMEIDLVRLCASVNARLIIGTVTGLDSNRQVLHFADRPSVPFDVLSVGIGSVPTDDGVHIEGDSLIRIKPMQTFLQRLDVTVNKALKRRTSMEVTPRSGEHNAGQTSPAPLKIVVVGSGAAGTEITFCLPGFIQSKTDVPFELQIVTRSDAILPGVTSGLRDRAAAELKRRGVAVHRNATITHVDDTAVTLQDGQKIVADIVIWATGASPPELLSQLNLPLTGSGFLATEANLRSTSGAPIFAVGDTGSIVSEKVPKAGVYAVRQGPVLWDNIKALLAAKPLSNYEPQSSFLKLLNTGDGKAIGEWKGFSFGGRFAMKLKHYIDSKFMKMYQVSGSMKADTDMMQCKGCGCKLGSQTLNTALRSSFALNEAASASEITTAADQQSNIDQAIPADDAAVITTDGGRIIATTDFFTNPVNDAFLFGRIAALHSASDIVAMGATATAALANVVLPEGDTAAQQTALHDFLAGARHEFAQMNADIVGGHTIVGPRWEAGFTVIGNPPATPLLQKGSLQIGDMLYLTKPLGIGVLLAAHMRSQCAARDYESLIAAMLQPQHMLAKLATDCGITAATDVTGFGLAGHLVEMLQASHQSATLNLKDLQLLPGAAAAFDAGIESTLAPNNRAVEQHLTAAADVQSRPEYRALFDPQTCGGLLLGVPKPLVQKFETAMVEADLTTAIAIGEVVNKQPNSVLIQTT</sequence>
<evidence type="ECO:0000256" key="4">
    <source>
        <dbReference type="ARBA" id="ARBA00022840"/>
    </source>
</evidence>
<feature type="domain" description="PurM-like N-terminal" evidence="6">
    <location>
        <begin position="429"/>
        <end position="533"/>
    </location>
</feature>
<dbReference type="InterPro" id="IPR036921">
    <property type="entry name" value="PurM-like_N_sf"/>
</dbReference>
<dbReference type="InterPro" id="IPR036676">
    <property type="entry name" value="PurM-like_C_sf"/>
</dbReference>
<dbReference type="SUPFAM" id="SSF51905">
    <property type="entry name" value="FAD/NAD(P)-binding domain"/>
    <property type="match status" value="2"/>
</dbReference>
<dbReference type="InterPro" id="IPR023753">
    <property type="entry name" value="FAD/NAD-binding_dom"/>
</dbReference>
<protein>
    <submittedName>
        <fullName evidence="9">Selenide, water dikinase</fullName>
        <ecNumber evidence="9">2.7.9.3</ecNumber>
    </submittedName>
</protein>
<keyword evidence="10" id="KW-1185">Reference proteome</keyword>
<feature type="domain" description="FAD/NAD(P)-binding" evidence="8">
    <location>
        <begin position="7"/>
        <end position="301"/>
    </location>
</feature>
<proteinExistence type="predicted"/>
<dbReference type="Gene3D" id="3.30.1330.10">
    <property type="entry name" value="PurM-like, N-terminal domain"/>
    <property type="match status" value="1"/>
</dbReference>
<dbReference type="CDD" id="cd02195">
    <property type="entry name" value="SelD"/>
    <property type="match status" value="1"/>
</dbReference>
<dbReference type="InterPro" id="IPR004536">
    <property type="entry name" value="SPS/SelD"/>
</dbReference>
<dbReference type="AlphaFoldDB" id="A0A1P8WC50"/>